<proteinExistence type="inferred from homology"/>
<comment type="subcellular location">
    <subcellularLocation>
        <location evidence="1">Membrane</location>
        <topology evidence="1">Multi-pass membrane protein</topology>
    </subcellularLocation>
</comment>
<dbReference type="PANTHER" id="PTHR21716">
    <property type="entry name" value="TRANSMEMBRANE PROTEIN"/>
    <property type="match status" value="1"/>
</dbReference>
<feature type="transmembrane region" description="Helical" evidence="6">
    <location>
        <begin position="318"/>
        <end position="341"/>
    </location>
</feature>
<dbReference type="EMBL" id="JACSQL010000002">
    <property type="protein sequence ID" value="MBD7967451.1"/>
    <property type="molecule type" value="Genomic_DNA"/>
</dbReference>
<comment type="caution">
    <text evidence="7">The sequence shown here is derived from an EMBL/GenBank/DDBJ whole genome shotgun (WGS) entry which is preliminary data.</text>
</comment>
<accession>A0ABR8SVB9</accession>
<evidence type="ECO:0000256" key="4">
    <source>
        <dbReference type="ARBA" id="ARBA00022989"/>
    </source>
</evidence>
<keyword evidence="8" id="KW-1185">Reference proteome</keyword>
<evidence type="ECO:0000256" key="6">
    <source>
        <dbReference type="SAM" id="Phobius"/>
    </source>
</evidence>
<dbReference type="PANTHER" id="PTHR21716:SF68">
    <property type="entry name" value="TRANSPORT PROTEIN YTVI-RELATED"/>
    <property type="match status" value="1"/>
</dbReference>
<reference evidence="7 8" key="1">
    <citation type="submission" date="2020-08" db="EMBL/GenBank/DDBJ databases">
        <title>A Genomic Blueprint of the Chicken Gut Microbiome.</title>
        <authorList>
            <person name="Gilroy R."/>
            <person name="Ravi A."/>
            <person name="Getino M."/>
            <person name="Pursley I."/>
            <person name="Horton D.L."/>
            <person name="Alikhan N.-F."/>
            <person name="Baker D."/>
            <person name="Gharbi K."/>
            <person name="Hall N."/>
            <person name="Watson M."/>
            <person name="Adriaenssens E.M."/>
            <person name="Foster-Nyarko E."/>
            <person name="Jarju S."/>
            <person name="Secka A."/>
            <person name="Antonio M."/>
            <person name="Oren A."/>
            <person name="Chaudhuri R."/>
            <person name="La Ragione R.M."/>
            <person name="Hildebrand F."/>
            <person name="Pallen M.J."/>
        </authorList>
    </citation>
    <scope>NUCLEOTIDE SEQUENCE [LARGE SCALE GENOMIC DNA]</scope>
    <source>
        <strain evidence="7 8">Sa2BVA9</strain>
    </source>
</reference>
<dbReference type="InterPro" id="IPR002549">
    <property type="entry name" value="AI-2E-like"/>
</dbReference>
<feature type="transmembrane region" description="Helical" evidence="6">
    <location>
        <begin position="151"/>
        <end position="179"/>
    </location>
</feature>
<sequence>MLPLYKKYWRTAFDIGLIALTVFLIMFVSSKLYHIAAPVFLSFLVFIIIEPLAKFLHRKGIKKAIASAISVLMFLGILLGIFFGLGVIIVSSIIQFQENIPYYTEMIQTQFNQSMTFLHTQINALPASVTNQINDYFEIITATLSNWGKTFLGYIITMLSSFSTFIGNFAVAMILAFFLSVEIDMWRTLTKRKAPNTIKKAYLFLKDHVLSSIGSYLKAQLILISITFVLVYVGLLIVGTGNALTIALVSAFFDLLPLLGVPVIFIPWIIYLFIVGNTGTAIGLIIVLVVTMLTRQLAEPKISGNSIGVTSAYLMLSFMLISLSIFGISGVILSPILLILIKELLQQGYLQRWIHLPEDEFQSSPFVVDKPAPPAE</sequence>
<evidence type="ECO:0000256" key="3">
    <source>
        <dbReference type="ARBA" id="ARBA00022692"/>
    </source>
</evidence>
<keyword evidence="3 6" id="KW-0812">Transmembrane</keyword>
<evidence type="ECO:0000256" key="1">
    <source>
        <dbReference type="ARBA" id="ARBA00004141"/>
    </source>
</evidence>
<dbReference type="RefSeq" id="WP_191798724.1">
    <property type="nucleotide sequence ID" value="NZ_JACSQL010000002.1"/>
</dbReference>
<feature type="transmembrane region" description="Helical" evidence="6">
    <location>
        <begin position="255"/>
        <end position="274"/>
    </location>
</feature>
<feature type="transmembrane region" description="Helical" evidence="6">
    <location>
        <begin position="221"/>
        <end position="249"/>
    </location>
</feature>
<evidence type="ECO:0000256" key="2">
    <source>
        <dbReference type="ARBA" id="ARBA00009773"/>
    </source>
</evidence>
<dbReference type="Proteomes" id="UP000608071">
    <property type="component" value="Unassembled WGS sequence"/>
</dbReference>
<evidence type="ECO:0000256" key="5">
    <source>
        <dbReference type="ARBA" id="ARBA00023136"/>
    </source>
</evidence>
<comment type="similarity">
    <text evidence="2">Belongs to the autoinducer-2 exporter (AI-2E) (TC 2.A.86) family.</text>
</comment>
<evidence type="ECO:0000313" key="7">
    <source>
        <dbReference type="EMBL" id="MBD7967451.1"/>
    </source>
</evidence>
<name>A0ABR8SVB9_9BACL</name>
<organism evidence="7 8">
    <name type="scientific">Paenibacillus gallinarum</name>
    <dbReference type="NCBI Taxonomy" id="2762232"/>
    <lineage>
        <taxon>Bacteria</taxon>
        <taxon>Bacillati</taxon>
        <taxon>Bacillota</taxon>
        <taxon>Bacilli</taxon>
        <taxon>Bacillales</taxon>
        <taxon>Paenibacillaceae</taxon>
        <taxon>Paenibacillus</taxon>
    </lineage>
</organism>
<feature type="transmembrane region" description="Helical" evidence="6">
    <location>
        <begin position="12"/>
        <end position="29"/>
    </location>
</feature>
<feature type="transmembrane region" description="Helical" evidence="6">
    <location>
        <begin position="281"/>
        <end position="298"/>
    </location>
</feature>
<feature type="transmembrane region" description="Helical" evidence="6">
    <location>
        <begin position="65"/>
        <end position="94"/>
    </location>
</feature>
<gene>
    <name evidence="7" type="ORF">H9647_05210</name>
</gene>
<evidence type="ECO:0000313" key="8">
    <source>
        <dbReference type="Proteomes" id="UP000608071"/>
    </source>
</evidence>
<keyword evidence="4 6" id="KW-1133">Transmembrane helix</keyword>
<protein>
    <submittedName>
        <fullName evidence="7">AI-2E family transporter</fullName>
    </submittedName>
</protein>
<feature type="transmembrane region" description="Helical" evidence="6">
    <location>
        <begin position="35"/>
        <end position="53"/>
    </location>
</feature>
<dbReference type="Pfam" id="PF01594">
    <property type="entry name" value="AI-2E_transport"/>
    <property type="match status" value="1"/>
</dbReference>
<keyword evidence="5 6" id="KW-0472">Membrane</keyword>